<reference evidence="2" key="1">
    <citation type="journal article" date="2010" name="Genome Biol.">
        <title>Structure and dynamics of the pan-genome of Streptococcus pneumoniae and closely related species.</title>
        <authorList>
            <person name="Donati C."/>
            <person name="Hiller N.L."/>
            <person name="Tettelin H."/>
            <person name="Muzzi A."/>
            <person name="Croucher N.J."/>
            <person name="Angiuoli S.V."/>
            <person name="Oggioni M."/>
            <person name="Dunning Hotopp J.C."/>
            <person name="Hu F.Z."/>
            <person name="Riley D.R."/>
            <person name="Covacci A."/>
            <person name="Mitchell T.J."/>
            <person name="Bentley S.D."/>
            <person name="Kilian M."/>
            <person name="Ehrlich G.D."/>
            <person name="Rappuoli R."/>
            <person name="Moxon E.R."/>
            <person name="Masignani V."/>
        </authorList>
    </citation>
    <scope>NUCLEOTIDE SEQUENCE [LARGE SCALE GENOMIC DNA]</scope>
    <source>
        <strain evidence="2">Hungary19A-6</strain>
    </source>
</reference>
<organism evidence="1 2">
    <name type="scientific">Streptococcus pneumoniae (strain Hungary19A-6)</name>
    <dbReference type="NCBI Taxonomy" id="487214"/>
    <lineage>
        <taxon>Bacteria</taxon>
        <taxon>Bacillati</taxon>
        <taxon>Bacillota</taxon>
        <taxon>Bacilli</taxon>
        <taxon>Lactobacillales</taxon>
        <taxon>Streptococcaceae</taxon>
        <taxon>Streptococcus</taxon>
    </lineage>
</organism>
<evidence type="ECO:0000313" key="2">
    <source>
        <dbReference type="Proteomes" id="UP000002163"/>
    </source>
</evidence>
<sequence>MQKLDTMRFIVGIFAPFLLKLSFCPASVFRVAKKIMSCGEYL</sequence>
<dbReference type="HOGENOM" id="CLU_3258605_0_0_9"/>
<name>B1I9X9_STRPI</name>
<dbReference type="Proteomes" id="UP000002163">
    <property type="component" value="Chromosome"/>
</dbReference>
<evidence type="ECO:0000313" key="1">
    <source>
        <dbReference type="EMBL" id="ACA37147.1"/>
    </source>
</evidence>
<accession>B1I9X9</accession>
<gene>
    <name evidence="1" type="ordered locus">SPH_2363</name>
</gene>
<protein>
    <submittedName>
        <fullName evidence="1">Uncharacterized protein</fullName>
    </submittedName>
</protein>
<dbReference type="KEGG" id="spv:SPH_2363"/>
<dbReference type="AlphaFoldDB" id="B1I9X9"/>
<dbReference type="EMBL" id="CP000936">
    <property type="protein sequence ID" value="ACA37147.1"/>
    <property type="molecule type" value="Genomic_DNA"/>
</dbReference>
<proteinExistence type="predicted"/>